<dbReference type="Pfam" id="PF00400">
    <property type="entry name" value="WD40"/>
    <property type="match status" value="3"/>
</dbReference>
<keyword evidence="6" id="KW-1185">Reference proteome</keyword>
<name>A0A7M2X2Q6_9BACT</name>
<feature type="repeat" description="WD" evidence="3">
    <location>
        <begin position="136"/>
        <end position="177"/>
    </location>
</feature>
<dbReference type="PANTHER" id="PTHR19848:SF8">
    <property type="entry name" value="F-BOX AND WD REPEAT DOMAIN CONTAINING 7"/>
    <property type="match status" value="1"/>
</dbReference>
<keyword evidence="1 3" id="KW-0853">WD repeat</keyword>
<feature type="region of interest" description="Disordered" evidence="4">
    <location>
        <begin position="1"/>
        <end position="31"/>
    </location>
</feature>
<dbReference type="EMBL" id="CP063458">
    <property type="protein sequence ID" value="QOV91712.1"/>
    <property type="molecule type" value="Genomic_DNA"/>
</dbReference>
<dbReference type="InterPro" id="IPR001680">
    <property type="entry name" value="WD40_rpt"/>
</dbReference>
<gene>
    <name evidence="5" type="ORF">IPV69_10265</name>
</gene>
<evidence type="ECO:0000313" key="5">
    <source>
        <dbReference type="EMBL" id="QOV91712.1"/>
    </source>
</evidence>
<evidence type="ECO:0000256" key="2">
    <source>
        <dbReference type="ARBA" id="ARBA00022737"/>
    </source>
</evidence>
<dbReference type="SMART" id="SM00320">
    <property type="entry name" value="WD40"/>
    <property type="match status" value="5"/>
</dbReference>
<dbReference type="PROSITE" id="PS50294">
    <property type="entry name" value="WD_REPEATS_REGION"/>
    <property type="match status" value="1"/>
</dbReference>
<dbReference type="PANTHER" id="PTHR19848">
    <property type="entry name" value="WD40 REPEAT PROTEIN"/>
    <property type="match status" value="1"/>
</dbReference>
<dbReference type="KEGG" id="hbs:IPV69_10265"/>
<evidence type="ECO:0000313" key="6">
    <source>
        <dbReference type="Proteomes" id="UP000593765"/>
    </source>
</evidence>
<dbReference type="InterPro" id="IPR036322">
    <property type="entry name" value="WD40_repeat_dom_sf"/>
</dbReference>
<evidence type="ECO:0000256" key="3">
    <source>
        <dbReference type="PROSITE-ProRule" id="PRU00221"/>
    </source>
</evidence>
<proteinExistence type="predicted"/>
<reference evidence="5 6" key="1">
    <citation type="submission" date="2020-10" db="EMBL/GenBank/DDBJ databases">
        <title>Wide distribution of Phycisphaera-like planctomycetes from WD2101 soil group in peatlands and genome analysis of the first cultivated representative.</title>
        <authorList>
            <person name="Dedysh S.N."/>
            <person name="Beletsky A.V."/>
            <person name="Ivanova A."/>
            <person name="Kulichevskaya I.S."/>
            <person name="Suzina N.E."/>
            <person name="Philippov D.A."/>
            <person name="Rakitin A.L."/>
            <person name="Mardanov A.V."/>
            <person name="Ravin N.V."/>
        </authorList>
    </citation>
    <scope>NUCLEOTIDE SEQUENCE [LARGE SCALE GENOMIC DNA]</scope>
    <source>
        <strain evidence="5 6">M1803</strain>
    </source>
</reference>
<keyword evidence="2" id="KW-0677">Repeat</keyword>
<protein>
    <recommendedName>
        <fullName evidence="7">WD40 repeat domain-containing protein</fullName>
    </recommendedName>
</protein>
<dbReference type="Proteomes" id="UP000593765">
    <property type="component" value="Chromosome"/>
</dbReference>
<dbReference type="Gene3D" id="2.130.10.10">
    <property type="entry name" value="YVTN repeat-like/Quinoprotein amine dehydrogenase"/>
    <property type="match status" value="2"/>
</dbReference>
<dbReference type="InterPro" id="IPR015943">
    <property type="entry name" value="WD40/YVTN_repeat-like_dom_sf"/>
</dbReference>
<feature type="repeat" description="WD" evidence="3">
    <location>
        <begin position="48"/>
        <end position="89"/>
    </location>
</feature>
<sequence length="397" mass="42865">MPETTEQPDVVPVPRILPMPPVPKKGAKPDPSAAFVGPDGFALVRPRTLEHDREFVFARFSPCGKFIFAGGYDGRVYRWSIQDDADTIATFEGHGGWMQGLAFHRDRKRMFTGDSWGQLLAWDYAAANPKPLWKREDCHSQWMRSMTLSPDGHALATCGADRVVRLWSSADGKPIADLATVPDDLMSAHFHPDGSLLIGDLKGVIHQFDIAKKKAVRTLDASVLYSRPMSQGVKEINDVGGVRCMTNDPKGQWLIAGGTQPATSGFLTGKPTAVCFDFATGKAIHTWQWEKVDPSEGLILGLDWHPGGYVLAAASGQPAKGAVAGWKPGQEASVYLNKLLTHCRTVAVHPDGKRVAVTQVLLKPGGGSGNGRRLSKDGEYGGLVGRVMLFDTAAVGA</sequence>
<evidence type="ECO:0000256" key="4">
    <source>
        <dbReference type="SAM" id="MobiDB-lite"/>
    </source>
</evidence>
<dbReference type="RefSeq" id="WP_206295021.1">
    <property type="nucleotide sequence ID" value="NZ_CP063458.1"/>
</dbReference>
<dbReference type="PROSITE" id="PS50082">
    <property type="entry name" value="WD_REPEATS_2"/>
    <property type="match status" value="2"/>
</dbReference>
<dbReference type="AlphaFoldDB" id="A0A7M2X2Q6"/>
<evidence type="ECO:0008006" key="7">
    <source>
        <dbReference type="Google" id="ProtNLM"/>
    </source>
</evidence>
<organism evidence="5 6">
    <name type="scientific">Humisphaera borealis</name>
    <dbReference type="NCBI Taxonomy" id="2807512"/>
    <lineage>
        <taxon>Bacteria</taxon>
        <taxon>Pseudomonadati</taxon>
        <taxon>Planctomycetota</taxon>
        <taxon>Phycisphaerae</taxon>
        <taxon>Tepidisphaerales</taxon>
        <taxon>Tepidisphaeraceae</taxon>
        <taxon>Humisphaera</taxon>
    </lineage>
</organism>
<evidence type="ECO:0000256" key="1">
    <source>
        <dbReference type="ARBA" id="ARBA00022574"/>
    </source>
</evidence>
<accession>A0A7M2X2Q6</accession>
<dbReference type="SUPFAM" id="SSF50978">
    <property type="entry name" value="WD40 repeat-like"/>
    <property type="match status" value="1"/>
</dbReference>